<name>A0A1H8R9A0_9PROT</name>
<gene>
    <name evidence="1" type="ORF">SAMN05216333_11394</name>
</gene>
<evidence type="ECO:0000313" key="2">
    <source>
        <dbReference type="Proteomes" id="UP000198814"/>
    </source>
</evidence>
<dbReference type="Gene3D" id="3.30.70.1240">
    <property type="entry name" value="DOPA-like domains"/>
    <property type="match status" value="1"/>
</dbReference>
<dbReference type="PANTHER" id="PTHR36423">
    <property type="entry name" value="AFR070WP"/>
    <property type="match status" value="1"/>
</dbReference>
<proteinExistence type="predicted"/>
<keyword evidence="1" id="KW-0560">Oxidoreductase</keyword>
<dbReference type="AlphaFoldDB" id="A0A1H8R9A0"/>
<dbReference type="InterPro" id="IPR014980">
    <property type="entry name" value="DOPA_dioxygen"/>
</dbReference>
<dbReference type="GO" id="GO:0051213">
    <property type="term" value="F:dioxygenase activity"/>
    <property type="evidence" value="ECO:0007669"/>
    <property type="project" value="UniProtKB-KW"/>
</dbReference>
<accession>A0A1H8R9A0</accession>
<dbReference type="InterPro" id="IPR023389">
    <property type="entry name" value="DOPA-like_sf"/>
</dbReference>
<dbReference type="PIRSF" id="PIRSF028139">
    <property type="entry name" value="DOPA-diox_rel_Mll2280"/>
    <property type="match status" value="1"/>
</dbReference>
<dbReference type="PANTHER" id="PTHR36423:SF2">
    <property type="entry name" value="AFR070WP"/>
    <property type="match status" value="1"/>
</dbReference>
<protein>
    <submittedName>
        <fullName evidence="1">DOPA 4,5-dioxygenase</fullName>
    </submittedName>
</protein>
<dbReference type="STRING" id="42354.SAMN05216333_11394"/>
<reference evidence="2" key="1">
    <citation type="submission" date="2016-10" db="EMBL/GenBank/DDBJ databases">
        <authorList>
            <person name="Varghese N."/>
            <person name="Submissions S."/>
        </authorList>
    </citation>
    <scope>NUCLEOTIDE SEQUENCE [LARGE SCALE GENOMIC DNA]</scope>
    <source>
        <strain evidence="2">Nm76</strain>
    </source>
</reference>
<dbReference type="OrthoDB" id="572228at2"/>
<dbReference type="SUPFAM" id="SSF143410">
    <property type="entry name" value="DOPA-like"/>
    <property type="match status" value="1"/>
</dbReference>
<dbReference type="Pfam" id="PF08883">
    <property type="entry name" value="DOPA_dioxygen"/>
    <property type="match status" value="1"/>
</dbReference>
<dbReference type="RefSeq" id="WP_090318896.1">
    <property type="nucleotide sequence ID" value="NZ_FNOE01000011.1"/>
</dbReference>
<dbReference type="EMBL" id="FODO01000013">
    <property type="protein sequence ID" value="SEO62941.1"/>
    <property type="molecule type" value="Genomic_DNA"/>
</dbReference>
<sequence>MQTFHGHIYFLENEIDRAAIIRENIAKAFPQLTYVGRLIAKPVGPHSKPMFEIHIPASEIEKITPVLDEMRQGLSVLIHPVQENELEAHTVGSRWLGEALPLDLKALTKT</sequence>
<evidence type="ECO:0000313" key="1">
    <source>
        <dbReference type="EMBL" id="SEO62941.1"/>
    </source>
</evidence>
<keyword evidence="1" id="KW-0223">Dioxygenase</keyword>
<organism evidence="1 2">
    <name type="scientific">Nitrosomonas oligotropha</name>
    <dbReference type="NCBI Taxonomy" id="42354"/>
    <lineage>
        <taxon>Bacteria</taxon>
        <taxon>Pseudomonadati</taxon>
        <taxon>Pseudomonadota</taxon>
        <taxon>Betaproteobacteria</taxon>
        <taxon>Nitrosomonadales</taxon>
        <taxon>Nitrosomonadaceae</taxon>
        <taxon>Nitrosomonas</taxon>
    </lineage>
</organism>
<keyword evidence="2" id="KW-1185">Reference proteome</keyword>
<dbReference type="Proteomes" id="UP000198814">
    <property type="component" value="Unassembled WGS sequence"/>
</dbReference>